<dbReference type="InterPro" id="IPR001173">
    <property type="entry name" value="Glyco_trans_2-like"/>
</dbReference>
<feature type="domain" description="Glycosyltransferase 2-like" evidence="1">
    <location>
        <begin position="11"/>
        <end position="158"/>
    </location>
</feature>
<dbReference type="OrthoDB" id="9771846at2"/>
<gene>
    <name evidence="2" type="ORF">CH338_00435</name>
</gene>
<protein>
    <recommendedName>
        <fullName evidence="1">Glycosyltransferase 2-like domain-containing protein</fullName>
    </recommendedName>
</protein>
<dbReference type="Pfam" id="PF00535">
    <property type="entry name" value="Glycos_transf_2"/>
    <property type="match status" value="1"/>
</dbReference>
<dbReference type="Proteomes" id="UP000248863">
    <property type="component" value="Unassembled WGS sequence"/>
</dbReference>
<sequence length="319" mass="35713">MLPDYEEMKLSIVIVTYNCKPFIDRCLEPLLPHIGEQLEVLVWDNASSDGTYNYLKCRYDTVRLFGERGNLGFARGNNAAFKECRGDYVLLLNPDAFLHDLGQIECLLHVLEADTGVGAVGPMLINADGSHQVGDAGWRHDLPRAVAHFLFLHKLFGFESIYLTSARFLERESIDLDWVSGGCTLVSRKVIEQIGGLNDDIFMYGEDVEWCVRIRNAGLRVVYVPSVRVHHLQGATQKIDIDAAYSSTKWLDALAAEIRRSTSAVGFFVFKAVATTGLLLRWTLLLLAALGRADKRSVRAAHMLKYARFVIGLSYAVKK</sequence>
<organism evidence="2 3">
    <name type="scientific">Rhodoplanes elegans</name>
    <dbReference type="NCBI Taxonomy" id="29408"/>
    <lineage>
        <taxon>Bacteria</taxon>
        <taxon>Pseudomonadati</taxon>
        <taxon>Pseudomonadota</taxon>
        <taxon>Alphaproteobacteria</taxon>
        <taxon>Hyphomicrobiales</taxon>
        <taxon>Nitrobacteraceae</taxon>
        <taxon>Rhodoplanes</taxon>
    </lineage>
</organism>
<accession>A0A327KVZ0</accession>
<reference evidence="2 3" key="1">
    <citation type="submission" date="2017-07" db="EMBL/GenBank/DDBJ databases">
        <title>Draft Genome Sequences of Select Purple Nonsulfur Bacteria.</title>
        <authorList>
            <person name="Lasarre B."/>
            <person name="Mckinlay J.B."/>
        </authorList>
    </citation>
    <scope>NUCLEOTIDE SEQUENCE [LARGE SCALE GENOMIC DNA]</scope>
    <source>
        <strain evidence="2 3">DSM 11907</strain>
    </source>
</reference>
<dbReference type="PANTHER" id="PTHR43179">
    <property type="entry name" value="RHAMNOSYLTRANSFERASE WBBL"/>
    <property type="match status" value="1"/>
</dbReference>
<comment type="caution">
    <text evidence="2">The sequence shown here is derived from an EMBL/GenBank/DDBJ whole genome shotgun (WGS) entry which is preliminary data.</text>
</comment>
<evidence type="ECO:0000313" key="2">
    <source>
        <dbReference type="EMBL" id="RAI42256.1"/>
    </source>
</evidence>
<dbReference type="Gene3D" id="3.90.550.10">
    <property type="entry name" value="Spore Coat Polysaccharide Biosynthesis Protein SpsA, Chain A"/>
    <property type="match status" value="1"/>
</dbReference>
<proteinExistence type="predicted"/>
<evidence type="ECO:0000259" key="1">
    <source>
        <dbReference type="Pfam" id="PF00535"/>
    </source>
</evidence>
<dbReference type="SUPFAM" id="SSF53448">
    <property type="entry name" value="Nucleotide-diphospho-sugar transferases"/>
    <property type="match status" value="1"/>
</dbReference>
<keyword evidence="3" id="KW-1185">Reference proteome</keyword>
<dbReference type="InterPro" id="IPR029044">
    <property type="entry name" value="Nucleotide-diphossugar_trans"/>
</dbReference>
<name>A0A327KVZ0_9BRAD</name>
<dbReference type="AlphaFoldDB" id="A0A327KVZ0"/>
<dbReference type="CDD" id="cd04186">
    <property type="entry name" value="GT_2_like_c"/>
    <property type="match status" value="1"/>
</dbReference>
<evidence type="ECO:0000313" key="3">
    <source>
        <dbReference type="Proteomes" id="UP000248863"/>
    </source>
</evidence>
<dbReference type="PANTHER" id="PTHR43179:SF7">
    <property type="entry name" value="RHAMNOSYLTRANSFERASE WBBL"/>
    <property type="match status" value="1"/>
</dbReference>
<dbReference type="EMBL" id="NPEU01000002">
    <property type="protein sequence ID" value="RAI42256.1"/>
    <property type="molecule type" value="Genomic_DNA"/>
</dbReference>